<dbReference type="FunFam" id="3.15.10.30:FF:000001">
    <property type="entry name" value="Takeout-like protein 1"/>
    <property type="match status" value="1"/>
</dbReference>
<dbReference type="EMBL" id="KY031008">
    <property type="protein sequence ID" value="ATU82759.1"/>
    <property type="molecule type" value="mRNA"/>
</dbReference>
<evidence type="ECO:0000256" key="2">
    <source>
        <dbReference type="ARBA" id="ARBA00023108"/>
    </source>
</evidence>
<accession>A0A2K8JLT4</accession>
<keyword evidence="1 4" id="KW-0732">Signal</keyword>
<protein>
    <submittedName>
        <fullName evidence="5">Secreted Juvenile haemolymph binding protein-like protein</fullName>
    </submittedName>
</protein>
<dbReference type="Pfam" id="PF06585">
    <property type="entry name" value="JHBP"/>
    <property type="match status" value="1"/>
</dbReference>
<dbReference type="GO" id="GO:0005615">
    <property type="term" value="C:extracellular space"/>
    <property type="evidence" value="ECO:0007669"/>
    <property type="project" value="TreeGrafter"/>
</dbReference>
<evidence type="ECO:0000256" key="4">
    <source>
        <dbReference type="SAM" id="SignalP"/>
    </source>
</evidence>
<evidence type="ECO:0000313" key="5">
    <source>
        <dbReference type="EMBL" id="ATU82759.1"/>
    </source>
</evidence>
<dbReference type="InterPro" id="IPR010562">
    <property type="entry name" value="Haemolymph_juvenile_hormone-bd"/>
</dbReference>
<evidence type="ECO:0000256" key="1">
    <source>
        <dbReference type="ARBA" id="ARBA00022729"/>
    </source>
</evidence>
<feature type="signal peptide" evidence="4">
    <location>
        <begin position="1"/>
        <end position="18"/>
    </location>
</feature>
<dbReference type="InterPro" id="IPR038606">
    <property type="entry name" value="To_sf"/>
</dbReference>
<keyword evidence="2" id="KW-0090">Biological rhythms</keyword>
<dbReference type="PANTHER" id="PTHR11008">
    <property type="entry name" value="PROTEIN TAKEOUT-LIKE PROTEIN"/>
    <property type="match status" value="1"/>
</dbReference>
<dbReference type="Gene3D" id="3.15.10.30">
    <property type="entry name" value="Haemolymph juvenile hormone binding protein"/>
    <property type="match status" value="1"/>
</dbReference>
<reference evidence="5" key="1">
    <citation type="submission" date="2016-10" db="EMBL/GenBank/DDBJ databases">
        <title>The assassin bug Pristhesancus plagipennis produces two different types of venom.</title>
        <authorList>
            <person name="Walker A.A."/>
            <person name="Herzig V."/>
            <person name="Jin J."/>
            <person name="Fry B.G."/>
            <person name="King G.F."/>
        </authorList>
    </citation>
    <scope>NUCLEOTIDE SEQUENCE</scope>
    <source>
        <tissue evidence="5">Venom/labial glands</tissue>
    </source>
</reference>
<feature type="chain" id="PRO_5014662065" evidence="4">
    <location>
        <begin position="19"/>
        <end position="248"/>
    </location>
</feature>
<proteinExistence type="evidence at transcript level"/>
<comment type="similarity">
    <text evidence="3">Belongs to the TO family.</text>
</comment>
<name>A0A2K8JLT4_PRIPG</name>
<dbReference type="GO" id="GO:0007623">
    <property type="term" value="P:circadian rhythm"/>
    <property type="evidence" value="ECO:0007669"/>
    <property type="project" value="UniProtKB-ARBA"/>
</dbReference>
<dbReference type="PANTHER" id="PTHR11008:SF39">
    <property type="entry name" value="CIRCADIAN CLOCK-CONTROLLED PROTEIN-LIKE PROTEIN"/>
    <property type="match status" value="1"/>
</dbReference>
<sequence length="248" mass="28074">MFRAVLLLLLIELALVHSARQRIPSFIKICKRTDPNLDECVKDSVEKIRPYLSKGIPELGIPGCEPLILPEIVMNQGKGSVSVQSKYSNIKIFGPSQFILKSVKLDLDNDKVKIKLWLPRLETSGDYSINGRILMLPIAGQGISRGNYSDIEATAIMEGEKFTKGGKTYFNVKEFWVDFNIGHASVHLSNLFNGDQQLGEAMNEFLNDNWKNVADEMKPVLEKTIGDLFKKFSNRIYHKYPLDELLPE</sequence>
<evidence type="ECO:0000256" key="3">
    <source>
        <dbReference type="ARBA" id="ARBA00060902"/>
    </source>
</evidence>
<dbReference type="SMART" id="SM00700">
    <property type="entry name" value="JHBP"/>
    <property type="match status" value="1"/>
</dbReference>
<dbReference type="AlphaFoldDB" id="A0A2K8JLT4"/>
<organism evidence="5">
    <name type="scientific">Pristhesancus plagipennis</name>
    <name type="common">Common assassin bug</name>
    <dbReference type="NCBI Taxonomy" id="1955184"/>
    <lineage>
        <taxon>Eukaryota</taxon>
        <taxon>Metazoa</taxon>
        <taxon>Ecdysozoa</taxon>
        <taxon>Arthropoda</taxon>
        <taxon>Hexapoda</taxon>
        <taxon>Insecta</taxon>
        <taxon>Pterygota</taxon>
        <taxon>Neoptera</taxon>
        <taxon>Paraneoptera</taxon>
        <taxon>Hemiptera</taxon>
        <taxon>Heteroptera</taxon>
        <taxon>Panheteroptera</taxon>
        <taxon>Cimicomorpha</taxon>
        <taxon>Reduviidae</taxon>
        <taxon>Harpactorinae</taxon>
        <taxon>Harpactorini</taxon>
        <taxon>Pristhesancus</taxon>
    </lineage>
</organism>